<dbReference type="InterPro" id="IPR036250">
    <property type="entry name" value="AcylCo_DH-like_C"/>
</dbReference>
<evidence type="ECO:0000256" key="2">
    <source>
        <dbReference type="SAM" id="MobiDB-lite"/>
    </source>
</evidence>
<accession>A0ABY3RC44</accession>
<evidence type="ECO:0000313" key="5">
    <source>
        <dbReference type="Proteomes" id="UP001431010"/>
    </source>
</evidence>
<evidence type="ECO:0000313" key="4">
    <source>
        <dbReference type="EMBL" id="UFZ04970.1"/>
    </source>
</evidence>
<dbReference type="SUPFAM" id="SSF47203">
    <property type="entry name" value="Acyl-CoA dehydrogenase C-terminal domain-like"/>
    <property type="match status" value="1"/>
</dbReference>
<dbReference type="EMBL" id="CP088156">
    <property type="protein sequence ID" value="UFZ04970.1"/>
    <property type="molecule type" value="Genomic_DNA"/>
</dbReference>
<dbReference type="InterPro" id="IPR009100">
    <property type="entry name" value="AcylCoA_DH/oxidase_NM_dom_sf"/>
</dbReference>
<dbReference type="RefSeq" id="WP_231322512.1">
    <property type="nucleotide sequence ID" value="NZ_CP088156.1"/>
</dbReference>
<evidence type="ECO:0000256" key="1">
    <source>
        <dbReference type="ARBA" id="ARBA00023002"/>
    </source>
</evidence>
<reference evidence="4" key="1">
    <citation type="journal article" date="2024" name="Antonie Van Leeuwenhoek">
        <title>Bradyrhizobium ontarionense sp. nov., a novel bacterial symbiont isolated from Aeschynomene indica (Indian jointvetch), harbours photosynthesis, nitrogen fixation and nitrous oxide (N2O) reductase genes.</title>
        <authorList>
            <person name="Bromfield E.S.P."/>
            <person name="Cloutier S."/>
        </authorList>
    </citation>
    <scope>NUCLEOTIDE SEQUENCE</scope>
    <source>
        <strain evidence="4">A19</strain>
    </source>
</reference>
<name>A0ABY3RC44_9BRAD</name>
<sequence>MNAGFRGGTRQLVATGSPSDGGISSDRGAYRADGRWRLGSGVDHATWVVVSGSCWHPSPGKDRKVLALLSIADIEIGGEWQAIGMARTGSHDIVVRDRPIAEDRVRPLEEVLGRSTGRGDHYLQSVPLIPHLTSAIIGPVLGCAEGAVTEGLAHMRARFARQPTGSQWALATGAGEIVADIECARLLYHDVLARLHRAGCDDRDISVRDYLAIRRDRAKLTRVRLNAVQKLVSLLGTSAITQDHPVQRHWCDLQVMAAHMDVSWDSAIADYGTAVLAQG</sequence>
<dbReference type="Proteomes" id="UP001431010">
    <property type="component" value="Chromosome"/>
</dbReference>
<gene>
    <name evidence="4" type="ORF">LQG66_01215</name>
</gene>
<dbReference type="Gene3D" id="1.20.140.10">
    <property type="entry name" value="Butyryl-CoA Dehydrogenase, subunit A, domain 3"/>
    <property type="match status" value="1"/>
</dbReference>
<dbReference type="Gene3D" id="2.40.110.10">
    <property type="entry name" value="Butyryl-CoA Dehydrogenase, subunit A, domain 2"/>
    <property type="match status" value="1"/>
</dbReference>
<dbReference type="Pfam" id="PF08028">
    <property type="entry name" value="Acyl-CoA_dh_2"/>
    <property type="match status" value="1"/>
</dbReference>
<evidence type="ECO:0000259" key="3">
    <source>
        <dbReference type="Pfam" id="PF08028"/>
    </source>
</evidence>
<proteinExistence type="predicted"/>
<dbReference type="SUPFAM" id="SSF56645">
    <property type="entry name" value="Acyl-CoA dehydrogenase NM domain-like"/>
    <property type="match status" value="1"/>
</dbReference>
<feature type="region of interest" description="Disordered" evidence="2">
    <location>
        <begin position="1"/>
        <end position="26"/>
    </location>
</feature>
<organism evidence="4 5">
    <name type="scientific">Bradyrhizobium ontarionense</name>
    <dbReference type="NCBI Taxonomy" id="2898149"/>
    <lineage>
        <taxon>Bacteria</taxon>
        <taxon>Pseudomonadati</taxon>
        <taxon>Pseudomonadota</taxon>
        <taxon>Alphaproteobacteria</taxon>
        <taxon>Hyphomicrobiales</taxon>
        <taxon>Nitrobacteraceae</taxon>
        <taxon>Bradyrhizobium</taxon>
    </lineage>
</organism>
<keyword evidence="5" id="KW-1185">Reference proteome</keyword>
<dbReference type="InterPro" id="IPR013107">
    <property type="entry name" value="Acyl-CoA_DH_C"/>
</dbReference>
<keyword evidence="1" id="KW-0560">Oxidoreductase</keyword>
<dbReference type="InterPro" id="IPR046373">
    <property type="entry name" value="Acyl-CoA_Oxase/DH_mid-dom_sf"/>
</dbReference>
<feature type="domain" description="Acyl-CoA dehydrogenase C-terminal" evidence="3">
    <location>
        <begin position="138"/>
        <end position="263"/>
    </location>
</feature>
<protein>
    <recommendedName>
        <fullName evidence="3">Acyl-CoA dehydrogenase C-terminal domain-containing protein</fullName>
    </recommendedName>
</protein>